<dbReference type="InterPro" id="IPR029382">
    <property type="entry name" value="NCU-G1"/>
</dbReference>
<evidence type="ECO:0000313" key="2">
    <source>
        <dbReference type="Proteomes" id="UP000281553"/>
    </source>
</evidence>
<dbReference type="EMBL" id="UYRU01046228">
    <property type="protein sequence ID" value="VDN09020.1"/>
    <property type="molecule type" value="Genomic_DNA"/>
</dbReference>
<proteinExistence type="predicted"/>
<accession>A0A3P7L622</accession>
<reference evidence="1 2" key="1">
    <citation type="submission" date="2018-11" db="EMBL/GenBank/DDBJ databases">
        <authorList>
            <consortium name="Pathogen Informatics"/>
        </authorList>
    </citation>
    <scope>NUCLEOTIDE SEQUENCE [LARGE SCALE GENOMIC DNA]</scope>
</reference>
<dbReference type="Proteomes" id="UP000281553">
    <property type="component" value="Unassembled WGS sequence"/>
</dbReference>
<evidence type="ECO:0000313" key="1">
    <source>
        <dbReference type="EMBL" id="VDN09020.1"/>
    </source>
</evidence>
<keyword evidence="2" id="KW-1185">Reference proteome</keyword>
<sequence>MIEASNNKEIQVNWTGFLSQNNSLHESIKLDSKINSYGIILNEICPFSDDNDSAQITQFHVETECKLFFGKNLQWNHTIVRNARAISFLYMANRSSESQARFDKDGVIMLNVTIPKSADGLQGKEAFSLVPGRGITLELTVKNLLLKKTSRIAPILLTFSEQPVADNENFETSLDMDPSGEETLMNMFLARRRKFESNWYSRMLDLLLRLRQSVGRTPAFLQWRRTCQVENSSAPSASRQTHMGPQLRVPKSYPQKYKYSLPFALYGDRFNQNPIAGQEPIGLRLQPIAFGTPKDGFYMETEYVSWLVTIRIFFAMFCPRCNTGKQK</sequence>
<dbReference type="OrthoDB" id="6264340at2759"/>
<name>A0A3P7L622_DIBLA</name>
<organism evidence="1 2">
    <name type="scientific">Dibothriocephalus latus</name>
    <name type="common">Fish tapeworm</name>
    <name type="synonym">Diphyllobothrium latum</name>
    <dbReference type="NCBI Taxonomy" id="60516"/>
    <lineage>
        <taxon>Eukaryota</taxon>
        <taxon>Metazoa</taxon>
        <taxon>Spiralia</taxon>
        <taxon>Lophotrochozoa</taxon>
        <taxon>Platyhelminthes</taxon>
        <taxon>Cestoda</taxon>
        <taxon>Eucestoda</taxon>
        <taxon>Diphyllobothriidea</taxon>
        <taxon>Diphyllobothriidae</taxon>
        <taxon>Dibothriocephalus</taxon>
    </lineage>
</organism>
<dbReference type="AlphaFoldDB" id="A0A3P7L622"/>
<gene>
    <name evidence="1" type="ORF">DILT_LOCUS4851</name>
</gene>
<dbReference type="Pfam" id="PF15065">
    <property type="entry name" value="NCU-G1"/>
    <property type="match status" value="1"/>
</dbReference>
<protein>
    <submittedName>
        <fullName evidence="1">Uncharacterized protein</fullName>
    </submittedName>
</protein>